<evidence type="ECO:0000313" key="1">
    <source>
        <dbReference type="Proteomes" id="UP000694844"/>
    </source>
</evidence>
<dbReference type="GeneID" id="111123778"/>
<dbReference type="OrthoDB" id="6143593at2759"/>
<dbReference type="RefSeq" id="XP_022322047.1">
    <property type="nucleotide sequence ID" value="XM_022466339.1"/>
</dbReference>
<dbReference type="KEGG" id="cvn:111123778"/>
<dbReference type="AlphaFoldDB" id="A0A8B8D1M2"/>
<keyword evidence="1" id="KW-1185">Reference proteome</keyword>
<proteinExistence type="predicted"/>
<evidence type="ECO:0000313" key="2">
    <source>
        <dbReference type="RefSeq" id="XP_022322047.1"/>
    </source>
</evidence>
<protein>
    <submittedName>
        <fullName evidence="2">Uncharacterized protein LOC111123778</fullName>
    </submittedName>
</protein>
<accession>A0A8B8D1M2</accession>
<name>A0A8B8D1M2_CRAVI</name>
<gene>
    <name evidence="2" type="primary">LOC111123778</name>
</gene>
<organism evidence="1 2">
    <name type="scientific">Crassostrea virginica</name>
    <name type="common">Eastern oyster</name>
    <dbReference type="NCBI Taxonomy" id="6565"/>
    <lineage>
        <taxon>Eukaryota</taxon>
        <taxon>Metazoa</taxon>
        <taxon>Spiralia</taxon>
        <taxon>Lophotrochozoa</taxon>
        <taxon>Mollusca</taxon>
        <taxon>Bivalvia</taxon>
        <taxon>Autobranchia</taxon>
        <taxon>Pteriomorphia</taxon>
        <taxon>Ostreida</taxon>
        <taxon>Ostreoidea</taxon>
        <taxon>Ostreidae</taxon>
        <taxon>Crassostrea</taxon>
    </lineage>
</organism>
<dbReference type="Proteomes" id="UP000694844">
    <property type="component" value="Chromosome 3"/>
</dbReference>
<sequence length="417" mass="47043">MGRCKRRHNMATDAKRRKIVNIFDEKKYDAAQWVHAILTLCSNMDNKSHVILTPQKIKTCNASTSKGTSFPKAFCDTEPYNECYMFGDIFQNGINVLRNYRETREAPKDQQLNFVLQKLLDFLNGKRSIKLRDNQNLHSISETELTVLVANHLLGKLGTSPCYLIDQNSCGKKQDECFCGEISCKMTGEYGDTSIGNVEVWHGNLDIIINDELAVEPLGENPDSPVGNSAVDNKLKSCLQRNPQIIAQTIVFSFLQKKKHPERSNFLTPCIGIGSTELLVMLYDSEHDVLLESSSIPLFENDFSLEFSFQAIVVSWLTVNYKFFCSGIVETDEKHTSDFFYHAKEKMHIYEEKLKLGNVSTNNAHSVEKRLVLAPSNLIRSNFIRETTRAFLLSLAEEETSDCAASSDSGTDSSSKN</sequence>
<reference evidence="2" key="1">
    <citation type="submission" date="2025-08" db="UniProtKB">
        <authorList>
            <consortium name="RefSeq"/>
        </authorList>
    </citation>
    <scope>IDENTIFICATION</scope>
    <source>
        <tissue evidence="2">Whole sample</tissue>
    </source>
</reference>